<keyword evidence="11" id="KW-1185">Reference proteome</keyword>
<evidence type="ECO:0000313" key="10">
    <source>
        <dbReference type="EMBL" id="GAA0474671.1"/>
    </source>
</evidence>
<dbReference type="InterPro" id="IPR003838">
    <property type="entry name" value="ABC3_permease_C"/>
</dbReference>
<evidence type="ECO:0000313" key="11">
    <source>
        <dbReference type="Proteomes" id="UP001499895"/>
    </source>
</evidence>
<evidence type="ECO:0000259" key="9">
    <source>
        <dbReference type="Pfam" id="PF12704"/>
    </source>
</evidence>
<evidence type="ECO:0000256" key="7">
    <source>
        <dbReference type="SAM" id="Phobius"/>
    </source>
</evidence>
<feature type="transmembrane region" description="Helical" evidence="7">
    <location>
        <begin position="713"/>
        <end position="741"/>
    </location>
</feature>
<evidence type="ECO:0000256" key="2">
    <source>
        <dbReference type="ARBA" id="ARBA00022475"/>
    </source>
</evidence>
<organism evidence="10 11">
    <name type="scientific">Streptomyces stramineus</name>
    <dbReference type="NCBI Taxonomy" id="173861"/>
    <lineage>
        <taxon>Bacteria</taxon>
        <taxon>Bacillati</taxon>
        <taxon>Actinomycetota</taxon>
        <taxon>Actinomycetes</taxon>
        <taxon>Kitasatosporales</taxon>
        <taxon>Streptomycetaceae</taxon>
        <taxon>Streptomyces</taxon>
    </lineage>
</organism>
<dbReference type="EMBL" id="BAAAHB010000047">
    <property type="protein sequence ID" value="GAA0474671.1"/>
    <property type="molecule type" value="Genomic_DNA"/>
</dbReference>
<evidence type="ECO:0000256" key="1">
    <source>
        <dbReference type="ARBA" id="ARBA00004651"/>
    </source>
</evidence>
<keyword evidence="2" id="KW-1003">Cell membrane</keyword>
<dbReference type="Proteomes" id="UP001499895">
    <property type="component" value="Unassembled WGS sequence"/>
</dbReference>
<comment type="subcellular location">
    <subcellularLocation>
        <location evidence="1">Cell membrane</location>
        <topology evidence="1">Multi-pass membrane protein</topology>
    </subcellularLocation>
</comment>
<feature type="domain" description="ABC3 transporter permease C-terminal" evidence="8">
    <location>
        <begin position="720"/>
        <end position="836"/>
    </location>
</feature>
<name>A0ABP3KA24_9ACTN</name>
<feature type="transmembrane region" description="Helical" evidence="7">
    <location>
        <begin position="769"/>
        <end position="790"/>
    </location>
</feature>
<reference evidence="11" key="1">
    <citation type="journal article" date="2019" name="Int. J. Syst. Evol. Microbiol.">
        <title>The Global Catalogue of Microorganisms (GCM) 10K type strain sequencing project: providing services to taxonomists for standard genome sequencing and annotation.</title>
        <authorList>
            <consortium name="The Broad Institute Genomics Platform"/>
            <consortium name="The Broad Institute Genome Sequencing Center for Infectious Disease"/>
            <person name="Wu L."/>
            <person name="Ma J."/>
        </authorList>
    </citation>
    <scope>NUCLEOTIDE SEQUENCE [LARGE SCALE GENOMIC DNA]</scope>
    <source>
        <strain evidence="11">JCM 10649</strain>
    </source>
</reference>
<dbReference type="InterPro" id="IPR050250">
    <property type="entry name" value="Macrolide_Exporter_MacB"/>
</dbReference>
<comment type="caution">
    <text evidence="10">The sequence shown here is derived from an EMBL/GenBank/DDBJ whole genome shotgun (WGS) entry which is preliminary data.</text>
</comment>
<feature type="transmembrane region" description="Helical" evidence="7">
    <location>
        <begin position="267"/>
        <end position="291"/>
    </location>
</feature>
<gene>
    <name evidence="10" type="ORF">GCM10009544_40860</name>
</gene>
<feature type="transmembrane region" description="Helical" evidence="7">
    <location>
        <begin position="357"/>
        <end position="380"/>
    </location>
</feature>
<dbReference type="PANTHER" id="PTHR30572:SF4">
    <property type="entry name" value="ABC TRANSPORTER PERMEASE YTRF"/>
    <property type="match status" value="1"/>
</dbReference>
<evidence type="ECO:0000256" key="6">
    <source>
        <dbReference type="ARBA" id="ARBA00038076"/>
    </source>
</evidence>
<comment type="similarity">
    <text evidence="6">Belongs to the ABC-4 integral membrane protein family.</text>
</comment>
<feature type="domain" description="MacB-like periplasmic core" evidence="9">
    <location>
        <begin position="491"/>
        <end position="686"/>
    </location>
</feature>
<feature type="transmembrane region" description="Helical" evidence="7">
    <location>
        <begin position="314"/>
        <end position="337"/>
    </location>
</feature>
<dbReference type="PANTHER" id="PTHR30572">
    <property type="entry name" value="MEMBRANE COMPONENT OF TRANSPORTER-RELATED"/>
    <property type="match status" value="1"/>
</dbReference>
<evidence type="ECO:0000259" key="8">
    <source>
        <dbReference type="Pfam" id="PF02687"/>
    </source>
</evidence>
<feature type="transmembrane region" description="Helical" evidence="7">
    <location>
        <begin position="438"/>
        <end position="457"/>
    </location>
</feature>
<keyword evidence="3 7" id="KW-0812">Transmembrane</keyword>
<evidence type="ECO:0000256" key="4">
    <source>
        <dbReference type="ARBA" id="ARBA00022989"/>
    </source>
</evidence>
<dbReference type="Pfam" id="PF12704">
    <property type="entry name" value="MacB_PCD"/>
    <property type="match status" value="2"/>
</dbReference>
<protein>
    <submittedName>
        <fullName evidence="10">ABC transporter permease</fullName>
    </submittedName>
</protein>
<feature type="transmembrane region" description="Helical" evidence="7">
    <location>
        <begin position="406"/>
        <end position="426"/>
    </location>
</feature>
<keyword evidence="4 7" id="KW-1133">Transmembrane helix</keyword>
<keyword evidence="5 7" id="KW-0472">Membrane</keyword>
<feature type="transmembrane region" description="Helical" evidence="7">
    <location>
        <begin position="810"/>
        <end position="829"/>
    </location>
</feature>
<dbReference type="InterPro" id="IPR025857">
    <property type="entry name" value="MacB_PCD"/>
</dbReference>
<sequence>MFRTALRNLLAHKARLMMTALAVLLGTAFVSGTLVFSDSVGSAFRDKMSKSLDDVAVSVTAGRATTAMKSEDALDSRVVESVRALPGVAFVRPSVSGTVMVADKENNPAGSEWGSSGANFVPGANGKDSRYPIVKGRGPAAEGEIVLDAKTAAKTGARVGGTVRLAVDGPVMAKKLVGIAETDDPKVSAGGSLALFDTATAQKLLGVPGQFDELIVSATPGTDQAKLTAEVRAALPKDAFRTQSGKELAAEESTAIDKETSSIRNTFLAFAGIALFVGVFIIANTFTMLIAQRSREIALLRAVGASRRQVVRSVLIEAGLLGLAASAAGFAGGLGVATGLRAVLNSAGAGLPDGPLVIEPVSALTALGVGVAVTVLAAWLPSRKAAKIAPVEALAAAEAPPAPRGLLVRNALGAVLTAAGGAVMLYVTTLKDSDGLEIAMAGSALTMAGVIVLAPLLSRPFVRLFAKATGRLTGVSGKLAAENALRNPRRTAATASALMIGLALMTGLTVVAVSADQGVAKMGPQDLTADYKVTSAHFGGLSTDIARTLAKEPGVTAAVPLRSIGFQSSHSPALVKAADAASIGKVADVRFVSGSAADVREGTVAVSDAYAEERGLKVGATLPMDFYDGKKATPKVAAVYAENDVLSAVLATPSLVDPHLEKVRDDEVLVKAAPGKAGELRAKIKQTLGGNPLIKVQSQEDLRRSEAGDIDDILYMMYGLLGMAVVIAIVGVVNTLAMSVFERTREIGMLRAIGLARTGVKQMVRLESVMIAMFGAVLGVGVGIFLAWSGGHLVRSSFPQYSMTVPWGRIAVFLLLALAVGVLAAVWPARRAAKLNMLESIGAQ</sequence>
<evidence type="ECO:0000256" key="3">
    <source>
        <dbReference type="ARBA" id="ARBA00022692"/>
    </source>
</evidence>
<proteinExistence type="inferred from homology"/>
<feature type="domain" description="ABC3 transporter permease C-terminal" evidence="8">
    <location>
        <begin position="269"/>
        <end position="390"/>
    </location>
</feature>
<evidence type="ECO:0000256" key="5">
    <source>
        <dbReference type="ARBA" id="ARBA00023136"/>
    </source>
</evidence>
<accession>A0ABP3KA24</accession>
<feature type="transmembrane region" description="Helical" evidence="7">
    <location>
        <begin position="495"/>
        <end position="515"/>
    </location>
</feature>
<dbReference type="RefSeq" id="WP_344092767.1">
    <property type="nucleotide sequence ID" value="NZ_BAAAHB010000047.1"/>
</dbReference>
<feature type="domain" description="MacB-like periplasmic core" evidence="9">
    <location>
        <begin position="17"/>
        <end position="233"/>
    </location>
</feature>
<dbReference type="Pfam" id="PF02687">
    <property type="entry name" value="FtsX"/>
    <property type="match status" value="2"/>
</dbReference>